<proteinExistence type="predicted"/>
<organism evidence="1">
    <name type="scientific">marine sediment metagenome</name>
    <dbReference type="NCBI Taxonomy" id="412755"/>
    <lineage>
        <taxon>unclassified sequences</taxon>
        <taxon>metagenomes</taxon>
        <taxon>ecological metagenomes</taxon>
    </lineage>
</organism>
<evidence type="ECO:0000313" key="1">
    <source>
        <dbReference type="EMBL" id="GAH50709.1"/>
    </source>
</evidence>
<accession>X1HA36</accession>
<sequence length="37" mass="4431">PKVYGITRVVGYYSRVDNWNRSKIGELKDRQKGDYRI</sequence>
<dbReference type="AlphaFoldDB" id="X1HA36"/>
<comment type="caution">
    <text evidence="1">The sequence shown here is derived from an EMBL/GenBank/DDBJ whole genome shotgun (WGS) entry which is preliminary data.</text>
</comment>
<dbReference type="EMBL" id="BARU01020590">
    <property type="protein sequence ID" value="GAH50709.1"/>
    <property type="molecule type" value="Genomic_DNA"/>
</dbReference>
<gene>
    <name evidence="1" type="ORF">S03H2_33794</name>
</gene>
<reference evidence="1" key="1">
    <citation type="journal article" date="2014" name="Front. Microbiol.">
        <title>High frequency of phylogenetically diverse reductive dehalogenase-homologous genes in deep subseafloor sedimentary metagenomes.</title>
        <authorList>
            <person name="Kawai M."/>
            <person name="Futagami T."/>
            <person name="Toyoda A."/>
            <person name="Takaki Y."/>
            <person name="Nishi S."/>
            <person name="Hori S."/>
            <person name="Arai W."/>
            <person name="Tsubouchi T."/>
            <person name="Morono Y."/>
            <person name="Uchiyama I."/>
            <person name="Ito T."/>
            <person name="Fujiyama A."/>
            <person name="Inagaki F."/>
            <person name="Takami H."/>
        </authorList>
    </citation>
    <scope>NUCLEOTIDE SEQUENCE</scope>
    <source>
        <strain evidence="1">Expedition CK06-06</strain>
    </source>
</reference>
<protein>
    <submittedName>
        <fullName evidence="1">Uncharacterized protein</fullName>
    </submittedName>
</protein>
<name>X1HA36_9ZZZZ</name>
<feature type="non-terminal residue" evidence="1">
    <location>
        <position position="1"/>
    </location>
</feature>